<sequence>MAACGAFHDLELIMDGNLHRARLSQVTPSSSSQVNSGEDVDVSDAALLDEDQVDVAGSSFGNPLPNAASISLALNSVFTSGLILTKNNDASHRSRFGQAISGAVPSQKKSHSPVPVMASSKVQVALDIPVATPITVSKKLTNYVSAFPEYERLRGPDFKDPAKAAGLRRASIVWFRNDLRVHDNEALVSASRDSLSILPVFCFDPRDYGKSSSGFDRTGPYRAKFLIECISNLRSSLRDRGSDLVVRIGKPEEVLVDLAKSVGAEALYAHQEVTHEELQEGDFVAISSNSYRPWLSHKGVAVKRSWNSLNRGPFQAEERVAAALQEKGVETKYFWGSTLYHLEDLPFELEDMPSNYGGFRAKVQNLTIRDPIEAPQQLKGLPACGNVNPGRIPSLQELGFNSAANLRQEGQAVGEAEILGGEEEALKKLQKFALDVPSRTSVSKASNGQSEPGGDSLYGANFSCKISPWLALGCLSPRRMFEDLKKSASSGGAMSNLAVKASGPGSEDDGLNWLVFELLWRDFFRFITKKYGSGKRFSEASPAKASTSTLVAA</sequence>
<organism evidence="4 5">
    <name type="scientific">Ceratodon purpureus</name>
    <name type="common">Fire moss</name>
    <name type="synonym">Dicranum purpureum</name>
    <dbReference type="NCBI Taxonomy" id="3225"/>
    <lineage>
        <taxon>Eukaryota</taxon>
        <taxon>Viridiplantae</taxon>
        <taxon>Streptophyta</taxon>
        <taxon>Embryophyta</taxon>
        <taxon>Bryophyta</taxon>
        <taxon>Bryophytina</taxon>
        <taxon>Bryopsida</taxon>
        <taxon>Dicranidae</taxon>
        <taxon>Pseudoditrichales</taxon>
        <taxon>Ditrichaceae</taxon>
        <taxon>Ceratodon</taxon>
    </lineage>
</organism>
<dbReference type="InterPro" id="IPR002081">
    <property type="entry name" value="Cryptochrome/DNA_photolyase_1"/>
</dbReference>
<dbReference type="Gene3D" id="1.25.40.80">
    <property type="match status" value="1"/>
</dbReference>
<comment type="cofactor">
    <cofactor evidence="2">
        <name>FAD</name>
        <dbReference type="ChEBI" id="CHEBI:57692"/>
    </cofactor>
    <text evidence="2">Binds 1 FAD per subunit.</text>
</comment>
<evidence type="ECO:0000256" key="2">
    <source>
        <dbReference type="PIRSR" id="PIRSR602081-1"/>
    </source>
</evidence>
<dbReference type="GO" id="GO:0003904">
    <property type="term" value="F:deoxyribodipyrimidine photo-lyase activity"/>
    <property type="evidence" value="ECO:0007669"/>
    <property type="project" value="TreeGrafter"/>
</dbReference>
<dbReference type="GO" id="GO:0003677">
    <property type="term" value="F:DNA binding"/>
    <property type="evidence" value="ECO:0007669"/>
    <property type="project" value="TreeGrafter"/>
</dbReference>
<keyword evidence="2" id="KW-0285">Flavoprotein</keyword>
<accession>A0A8T0ISK7</accession>
<name>A0A8T0ISK7_CERPU</name>
<gene>
    <name evidence="4" type="ORF">KC19_2G068600</name>
</gene>
<dbReference type="Gene3D" id="3.40.50.620">
    <property type="entry name" value="HUPs"/>
    <property type="match status" value="1"/>
</dbReference>
<comment type="caution">
    <text evidence="4">The sequence shown here is derived from an EMBL/GenBank/DDBJ whole genome shotgun (WGS) entry which is preliminary data.</text>
</comment>
<dbReference type="InterPro" id="IPR036155">
    <property type="entry name" value="Crypto/Photolyase_N_sf"/>
</dbReference>
<dbReference type="PROSITE" id="PS51645">
    <property type="entry name" value="PHR_CRY_ALPHA_BETA"/>
    <property type="match status" value="1"/>
</dbReference>
<dbReference type="GO" id="GO:0000719">
    <property type="term" value="P:photoreactive repair"/>
    <property type="evidence" value="ECO:0007669"/>
    <property type="project" value="TreeGrafter"/>
</dbReference>
<keyword evidence="2" id="KW-0274">FAD</keyword>
<evidence type="ECO:0000259" key="3">
    <source>
        <dbReference type="PROSITE" id="PS51645"/>
    </source>
</evidence>
<evidence type="ECO:0000313" key="5">
    <source>
        <dbReference type="Proteomes" id="UP000822688"/>
    </source>
</evidence>
<feature type="binding site" evidence="2">
    <location>
        <begin position="463"/>
        <end position="467"/>
    </location>
    <ligand>
        <name>FAD</name>
        <dbReference type="ChEBI" id="CHEBI:57692"/>
    </ligand>
</feature>
<dbReference type="AlphaFoldDB" id="A0A8T0ISK7"/>
<protein>
    <recommendedName>
        <fullName evidence="3">Photolyase/cryptochrome alpha/beta domain-containing protein</fullName>
    </recommendedName>
</protein>
<dbReference type="Pfam" id="PF00875">
    <property type="entry name" value="DNA_photolyase"/>
    <property type="match status" value="1"/>
</dbReference>
<dbReference type="GO" id="GO:0071949">
    <property type="term" value="F:FAD binding"/>
    <property type="evidence" value="ECO:0007669"/>
    <property type="project" value="TreeGrafter"/>
</dbReference>
<dbReference type="PANTHER" id="PTHR11455:SF2">
    <property type="entry name" value="BLUE-LIGHT PHOTORECEPTOR PHR2"/>
    <property type="match status" value="1"/>
</dbReference>
<evidence type="ECO:0000256" key="1">
    <source>
        <dbReference type="ARBA" id="ARBA00005862"/>
    </source>
</evidence>
<feature type="domain" description="Photolyase/cryptochrome alpha/beta" evidence="3">
    <location>
        <begin position="169"/>
        <end position="310"/>
    </location>
</feature>
<dbReference type="SUPFAM" id="SSF52425">
    <property type="entry name" value="Cryptochrome/photolyase, N-terminal domain"/>
    <property type="match status" value="1"/>
</dbReference>
<dbReference type="EMBL" id="CM026422">
    <property type="protein sequence ID" value="KAG0586152.1"/>
    <property type="molecule type" value="Genomic_DNA"/>
</dbReference>
<dbReference type="SUPFAM" id="SSF48173">
    <property type="entry name" value="Cryptochrome/photolyase FAD-binding domain"/>
    <property type="match status" value="1"/>
</dbReference>
<dbReference type="PANTHER" id="PTHR11455">
    <property type="entry name" value="CRYPTOCHROME"/>
    <property type="match status" value="1"/>
</dbReference>
<reference evidence="4" key="1">
    <citation type="submission" date="2020-06" db="EMBL/GenBank/DDBJ databases">
        <title>WGS assembly of Ceratodon purpureus strain R40.</title>
        <authorList>
            <person name="Carey S.B."/>
            <person name="Jenkins J."/>
            <person name="Shu S."/>
            <person name="Lovell J.T."/>
            <person name="Sreedasyam A."/>
            <person name="Maumus F."/>
            <person name="Tiley G.P."/>
            <person name="Fernandez-Pozo N."/>
            <person name="Barry K."/>
            <person name="Chen C."/>
            <person name="Wang M."/>
            <person name="Lipzen A."/>
            <person name="Daum C."/>
            <person name="Saski C.A."/>
            <person name="Payton A.C."/>
            <person name="Mcbreen J.C."/>
            <person name="Conrad R.E."/>
            <person name="Kollar L.M."/>
            <person name="Olsson S."/>
            <person name="Huttunen S."/>
            <person name="Landis J.B."/>
            <person name="Wickett N.J."/>
            <person name="Johnson M.G."/>
            <person name="Rensing S.A."/>
            <person name="Grimwood J."/>
            <person name="Schmutz J."/>
            <person name="Mcdaniel S.F."/>
        </authorList>
    </citation>
    <scope>NUCLEOTIDE SEQUENCE</scope>
    <source>
        <strain evidence="4">R40</strain>
    </source>
</reference>
<keyword evidence="5" id="KW-1185">Reference proteome</keyword>
<proteinExistence type="inferred from homology"/>
<dbReference type="InterPro" id="IPR006050">
    <property type="entry name" value="DNA_photolyase_N"/>
</dbReference>
<evidence type="ECO:0000313" key="4">
    <source>
        <dbReference type="EMBL" id="KAG0586152.1"/>
    </source>
</evidence>
<comment type="similarity">
    <text evidence="1">Belongs to the DNA photolyase class-1 family.</text>
</comment>
<feature type="binding site" evidence="2">
    <location>
        <begin position="517"/>
        <end position="524"/>
    </location>
    <ligand>
        <name>FAD</name>
        <dbReference type="ChEBI" id="CHEBI:57692"/>
    </ligand>
</feature>
<dbReference type="InterPro" id="IPR014729">
    <property type="entry name" value="Rossmann-like_a/b/a_fold"/>
</dbReference>
<dbReference type="Proteomes" id="UP000822688">
    <property type="component" value="Chromosome 2"/>
</dbReference>
<dbReference type="InterPro" id="IPR036134">
    <property type="entry name" value="Crypto/Photolyase_FAD-like_sf"/>
</dbReference>